<dbReference type="NCBIfam" id="NF003545">
    <property type="entry name" value="PRK05205.1-1"/>
    <property type="match status" value="1"/>
</dbReference>
<protein>
    <recommendedName>
        <fullName evidence="4">Bifunctional protein PyrR</fullName>
    </recommendedName>
    <domain>
        <recommendedName>
            <fullName evidence="4">Pyrimidine operon regulatory protein</fullName>
        </recommendedName>
    </domain>
    <domain>
        <recommendedName>
            <fullName evidence="4">Uracil phosphoribosyltransferase</fullName>
            <shortName evidence="4">UPRTase</shortName>
            <ecNumber evidence="4">2.4.2.9</ecNumber>
        </recommendedName>
    </domain>
</protein>
<keyword evidence="2 4" id="KW-0805">Transcription regulation</keyword>
<dbReference type="EC" id="2.4.2.9" evidence="4"/>
<evidence type="ECO:0000256" key="2">
    <source>
        <dbReference type="ARBA" id="ARBA00023015"/>
    </source>
</evidence>
<dbReference type="Pfam" id="PF00156">
    <property type="entry name" value="Pribosyltran"/>
    <property type="match status" value="1"/>
</dbReference>
<gene>
    <name evidence="4 6" type="primary">pyrR</name>
    <name evidence="6" type="ORF">GETHOR_22310</name>
</gene>
<evidence type="ECO:0000256" key="1">
    <source>
        <dbReference type="ARBA" id="ARBA00005565"/>
    </source>
</evidence>
<dbReference type="Gene3D" id="3.40.50.2020">
    <property type="match status" value="1"/>
</dbReference>
<keyword evidence="4" id="KW-0808">Transferase</keyword>
<feature type="domain" description="Phosphoribosyltransferase" evidence="5">
    <location>
        <begin position="18"/>
        <end position="148"/>
    </location>
</feature>
<organism evidence="6 7">
    <name type="scientific">Geothrix oryzae</name>
    <dbReference type="NCBI Taxonomy" id="2927975"/>
    <lineage>
        <taxon>Bacteria</taxon>
        <taxon>Pseudomonadati</taxon>
        <taxon>Acidobacteriota</taxon>
        <taxon>Holophagae</taxon>
        <taxon>Holophagales</taxon>
        <taxon>Holophagaceae</taxon>
        <taxon>Geothrix</taxon>
    </lineage>
</organism>
<evidence type="ECO:0000259" key="5">
    <source>
        <dbReference type="Pfam" id="PF00156"/>
    </source>
</evidence>
<keyword evidence="4" id="KW-0328">Glycosyltransferase</keyword>
<comment type="catalytic activity">
    <reaction evidence="4">
        <text>UMP + diphosphate = 5-phospho-alpha-D-ribose 1-diphosphate + uracil</text>
        <dbReference type="Rhea" id="RHEA:13017"/>
        <dbReference type="ChEBI" id="CHEBI:17568"/>
        <dbReference type="ChEBI" id="CHEBI:33019"/>
        <dbReference type="ChEBI" id="CHEBI:57865"/>
        <dbReference type="ChEBI" id="CHEBI:58017"/>
        <dbReference type="EC" id="2.4.2.9"/>
    </reaction>
</comment>
<comment type="function">
    <text evidence="4">Also displays a weak uracil phosphoribosyltransferase activity which is not physiologically significant.</text>
</comment>
<reference evidence="7" key="1">
    <citation type="journal article" date="2023" name="Int. J. Syst. Evol. Microbiol.">
        <title>Mesoterricola silvestris gen. nov., sp. nov., Mesoterricola sediminis sp. nov., Geothrix oryzae sp. nov., Geothrix edaphica sp. nov., Geothrix rubra sp. nov., and Geothrix limicola sp. nov., six novel members of Acidobacteriota isolated from soils.</title>
        <authorList>
            <person name="Itoh H."/>
            <person name="Sugisawa Y."/>
            <person name="Mise K."/>
            <person name="Xu Z."/>
            <person name="Kuniyasu M."/>
            <person name="Ushijima N."/>
            <person name="Kawano K."/>
            <person name="Kobayashi E."/>
            <person name="Shiratori Y."/>
            <person name="Masuda Y."/>
            <person name="Senoo K."/>
        </authorList>
    </citation>
    <scope>NUCLEOTIDE SEQUENCE [LARGE SCALE GENOMIC DNA]</scope>
    <source>
        <strain evidence="7">Red222</strain>
    </source>
</reference>
<dbReference type="SUPFAM" id="SSF53271">
    <property type="entry name" value="PRTase-like"/>
    <property type="match status" value="1"/>
</dbReference>
<comment type="function">
    <text evidence="4">Regulates the transcription of the pyrimidine nucleotide (pyr) operon in response to exogenous pyrimidines.</text>
</comment>
<dbReference type="NCBIfam" id="NF003549">
    <property type="entry name" value="PRK05205.1-5"/>
    <property type="match status" value="1"/>
</dbReference>
<keyword evidence="7" id="KW-1185">Reference proteome</keyword>
<dbReference type="InterPro" id="IPR029057">
    <property type="entry name" value="PRTase-like"/>
</dbReference>
<accession>A0ABM8DSV4</accession>
<evidence type="ECO:0000256" key="3">
    <source>
        <dbReference type="ARBA" id="ARBA00023163"/>
    </source>
</evidence>
<dbReference type="InterPro" id="IPR050137">
    <property type="entry name" value="PyrR_bifunctional"/>
</dbReference>
<dbReference type="EMBL" id="AP027079">
    <property type="protein sequence ID" value="BDU70130.1"/>
    <property type="molecule type" value="Genomic_DNA"/>
</dbReference>
<dbReference type="HAMAP" id="MF_01219">
    <property type="entry name" value="PyrR"/>
    <property type="match status" value="1"/>
</dbReference>
<dbReference type="Proteomes" id="UP001242010">
    <property type="component" value="Chromosome"/>
</dbReference>
<evidence type="ECO:0000313" key="7">
    <source>
        <dbReference type="Proteomes" id="UP001242010"/>
    </source>
</evidence>
<dbReference type="InterPro" id="IPR023050">
    <property type="entry name" value="PyrR"/>
</dbReference>
<dbReference type="CDD" id="cd06223">
    <property type="entry name" value="PRTases_typeI"/>
    <property type="match status" value="1"/>
</dbReference>
<name>A0ABM8DSV4_9BACT</name>
<evidence type="ECO:0000256" key="4">
    <source>
        <dbReference type="HAMAP-Rule" id="MF_01219"/>
    </source>
</evidence>
<evidence type="ECO:0000313" key="6">
    <source>
        <dbReference type="EMBL" id="BDU70130.1"/>
    </source>
</evidence>
<feature type="short sequence motif" description="PRPP-binding" evidence="4">
    <location>
        <begin position="101"/>
        <end position="113"/>
    </location>
</feature>
<dbReference type="InterPro" id="IPR000836">
    <property type="entry name" value="PRTase_dom"/>
</dbReference>
<dbReference type="PANTHER" id="PTHR11608:SF0">
    <property type="entry name" value="BIFUNCTIONAL PROTEIN PYRR"/>
    <property type="match status" value="1"/>
</dbReference>
<comment type="similarity">
    <text evidence="1 4">Belongs to the purine/pyrimidine phosphoribosyltransferase family. PyrR subfamily.</text>
</comment>
<dbReference type="RefSeq" id="WP_286353848.1">
    <property type="nucleotide sequence ID" value="NZ_AP027079.1"/>
</dbReference>
<sequence>MPEAQGPCPMDPGQMDAALKRLAADLMARLRSEEEVVLLGIRSRGLPLAERLAILLRAATGAQVPVGSLDITLYRDDLTEMVGSPIVRPTEIPFTLKERTVVLVDDVLYTGRTVRAALDALLDHGRPHRVMLLVLADRSGRELPIQADLAGLRVEIPPGHRVAVKLKEIDGEDSVTVEAC</sequence>
<proteinExistence type="inferred from homology"/>
<keyword evidence="3 4" id="KW-0804">Transcription</keyword>
<dbReference type="PANTHER" id="PTHR11608">
    <property type="entry name" value="BIFUNCTIONAL PROTEIN PYRR"/>
    <property type="match status" value="1"/>
</dbReference>